<reference evidence="3" key="1">
    <citation type="submission" date="2016-11" db="EMBL/GenBank/DDBJ databases">
        <title>The genome of Nicotiana attenuata.</title>
        <authorList>
            <person name="Xu S."/>
            <person name="Brockmoeller T."/>
            <person name="Gaquerel E."/>
            <person name="Navarro A."/>
            <person name="Kuhl H."/>
            <person name="Gase K."/>
            <person name="Ling Z."/>
            <person name="Zhou W."/>
            <person name="Kreitzer C."/>
            <person name="Stanke M."/>
            <person name="Tang H."/>
            <person name="Lyons E."/>
            <person name="Pandey P."/>
            <person name="Pandey S.P."/>
            <person name="Timmermann B."/>
            <person name="Baldwin I.T."/>
        </authorList>
    </citation>
    <scope>NUCLEOTIDE SEQUENCE [LARGE SCALE GENOMIC DNA]</scope>
    <source>
        <strain evidence="3">UT</strain>
    </source>
</reference>
<protein>
    <submittedName>
        <fullName evidence="3">Uncharacterized protein</fullName>
    </submittedName>
</protein>
<comment type="caution">
    <text evidence="3">The sequence shown here is derived from an EMBL/GenBank/DDBJ whole genome shotgun (WGS) entry which is preliminary data.</text>
</comment>
<dbReference type="Gramene" id="OIT01839">
    <property type="protein sequence ID" value="OIT01839"/>
    <property type="gene ID" value="A4A49_07016"/>
</dbReference>
<dbReference type="SMR" id="A0A1J6IVT8"/>
<feature type="region of interest" description="Disordered" evidence="2">
    <location>
        <begin position="1"/>
        <end position="29"/>
    </location>
</feature>
<gene>
    <name evidence="3" type="ORF">A4A49_07016</name>
</gene>
<evidence type="ECO:0000313" key="4">
    <source>
        <dbReference type="Proteomes" id="UP000187609"/>
    </source>
</evidence>
<feature type="coiled-coil region" evidence="1">
    <location>
        <begin position="196"/>
        <end position="223"/>
    </location>
</feature>
<sequence length="314" mass="33532">MGATSEGMTHELPPQQVGHDVEGDGSASGHLDVRMDLTEAGLAVLNHRLEVVEGNFSSLESTALEELGDVKEALDLLTEEHKEGLTNLELKLMEAVSALHEEVESLKQQLEAAKLASGTSAVTVGHGEEGDGSASGHLDMRMDLTEAGLAALNRRLEVVEGNFSSIESTTLEELGDVKEALDLLTEEHKEGLTNLELKLTEAVSALHEEVESLKQQLEAAKLADGTGWILASSIEDFTPVSMTTPTQANTIENKDDAERWQSSRAQIFITPSAIDKKIEAIIDHQLVRGKGWGNSSVSCSLEGTVTGGGFVGKI</sequence>
<evidence type="ECO:0000256" key="2">
    <source>
        <dbReference type="SAM" id="MobiDB-lite"/>
    </source>
</evidence>
<organism evidence="3 4">
    <name type="scientific">Nicotiana attenuata</name>
    <name type="common">Coyote tobacco</name>
    <dbReference type="NCBI Taxonomy" id="49451"/>
    <lineage>
        <taxon>Eukaryota</taxon>
        <taxon>Viridiplantae</taxon>
        <taxon>Streptophyta</taxon>
        <taxon>Embryophyta</taxon>
        <taxon>Tracheophyta</taxon>
        <taxon>Spermatophyta</taxon>
        <taxon>Magnoliopsida</taxon>
        <taxon>eudicotyledons</taxon>
        <taxon>Gunneridae</taxon>
        <taxon>Pentapetalae</taxon>
        <taxon>asterids</taxon>
        <taxon>lamiids</taxon>
        <taxon>Solanales</taxon>
        <taxon>Solanaceae</taxon>
        <taxon>Nicotianoideae</taxon>
        <taxon>Nicotianeae</taxon>
        <taxon>Nicotiana</taxon>
    </lineage>
</organism>
<evidence type="ECO:0000256" key="1">
    <source>
        <dbReference type="SAM" id="Coils"/>
    </source>
</evidence>
<accession>A0A1J6IVT8</accession>
<proteinExistence type="predicted"/>
<keyword evidence="1" id="KW-0175">Coiled coil</keyword>
<dbReference type="EMBL" id="MJEQ01037188">
    <property type="protein sequence ID" value="OIT01839.1"/>
    <property type="molecule type" value="Genomic_DNA"/>
</dbReference>
<dbReference type="AlphaFoldDB" id="A0A1J6IVT8"/>
<name>A0A1J6IVT8_NICAT</name>
<evidence type="ECO:0000313" key="3">
    <source>
        <dbReference type="EMBL" id="OIT01839.1"/>
    </source>
</evidence>
<keyword evidence="4" id="KW-1185">Reference proteome</keyword>
<dbReference type="Proteomes" id="UP000187609">
    <property type="component" value="Unassembled WGS sequence"/>
</dbReference>